<dbReference type="GO" id="GO:0000160">
    <property type="term" value="P:phosphorelay signal transduction system"/>
    <property type="evidence" value="ECO:0007669"/>
    <property type="project" value="InterPro"/>
</dbReference>
<dbReference type="InterPro" id="IPR001789">
    <property type="entry name" value="Sig_transdc_resp-reg_receiver"/>
</dbReference>
<dbReference type="Gene3D" id="3.40.50.2300">
    <property type="match status" value="1"/>
</dbReference>
<dbReference type="InterPro" id="IPR050595">
    <property type="entry name" value="Bact_response_regulator"/>
</dbReference>
<evidence type="ECO:0000259" key="3">
    <source>
        <dbReference type="PROSITE" id="PS50110"/>
    </source>
</evidence>
<evidence type="ECO:0000313" key="5">
    <source>
        <dbReference type="Proteomes" id="UP000501466"/>
    </source>
</evidence>
<dbReference type="KEGG" id="tzo:THMIRHAT_02090"/>
<dbReference type="PANTHER" id="PTHR44591:SF24">
    <property type="entry name" value="PROTEIN-GLUTAMATE METHYLESTERASE_PROTEIN-GLUTAMINE GLUTAMINASE 1"/>
    <property type="match status" value="1"/>
</dbReference>
<dbReference type="PANTHER" id="PTHR44591">
    <property type="entry name" value="STRESS RESPONSE REGULATOR PROTEIN 1"/>
    <property type="match status" value="1"/>
</dbReference>
<gene>
    <name evidence="4" type="ORF">THMIRHAT_02090</name>
</gene>
<sequence length="121" mass="13504">MKPKILIADDTRTSRMMMTAAIGADVKESHDIIYAVDGEEAVQQFMDNQPALSFFDLTMPKMNGMEALERILKSHPKAKIVIVTADTQKSTHDKALQLGAIDFINKPISADKIARKMSIWL</sequence>
<evidence type="ECO:0000256" key="2">
    <source>
        <dbReference type="PROSITE-ProRule" id="PRU00169"/>
    </source>
</evidence>
<feature type="domain" description="Response regulatory" evidence="3">
    <location>
        <begin position="4"/>
        <end position="121"/>
    </location>
</feature>
<dbReference type="Proteomes" id="UP000501466">
    <property type="component" value="Chromosome"/>
</dbReference>
<evidence type="ECO:0000256" key="1">
    <source>
        <dbReference type="ARBA" id="ARBA00022553"/>
    </source>
</evidence>
<proteinExistence type="predicted"/>
<dbReference type="AlphaFoldDB" id="A0A6F8PK33"/>
<reference evidence="5" key="1">
    <citation type="submission" date="2019-11" db="EMBL/GenBank/DDBJ databases">
        <title>Isolation and characterization of two novel species in the genus Thiomicrorhabdus.</title>
        <authorList>
            <person name="Mochizuki J."/>
            <person name="Kojima H."/>
            <person name="Fukui M."/>
        </authorList>
    </citation>
    <scope>NUCLEOTIDE SEQUENCE [LARGE SCALE GENOMIC DNA]</scope>
    <source>
        <strain evidence="5">AkT22</strain>
    </source>
</reference>
<dbReference type="SUPFAM" id="SSF52172">
    <property type="entry name" value="CheY-like"/>
    <property type="match status" value="1"/>
</dbReference>
<dbReference type="EMBL" id="AP021888">
    <property type="protein sequence ID" value="BBP42463.1"/>
    <property type="molecule type" value="Genomic_DNA"/>
</dbReference>
<dbReference type="PROSITE" id="PS50110">
    <property type="entry name" value="RESPONSE_REGULATORY"/>
    <property type="match status" value="1"/>
</dbReference>
<accession>A0A6F8PK33</accession>
<organism evidence="4 5">
    <name type="scientific">Thiosulfativibrio zosterae</name>
    <dbReference type="NCBI Taxonomy" id="2675053"/>
    <lineage>
        <taxon>Bacteria</taxon>
        <taxon>Pseudomonadati</taxon>
        <taxon>Pseudomonadota</taxon>
        <taxon>Gammaproteobacteria</taxon>
        <taxon>Thiotrichales</taxon>
        <taxon>Piscirickettsiaceae</taxon>
        <taxon>Thiosulfativibrio</taxon>
    </lineage>
</organism>
<dbReference type="Pfam" id="PF00072">
    <property type="entry name" value="Response_reg"/>
    <property type="match status" value="1"/>
</dbReference>
<evidence type="ECO:0000313" key="4">
    <source>
        <dbReference type="EMBL" id="BBP42463.1"/>
    </source>
</evidence>
<dbReference type="SMART" id="SM00448">
    <property type="entry name" value="REC"/>
    <property type="match status" value="1"/>
</dbReference>
<dbReference type="RefSeq" id="WP_173289911.1">
    <property type="nucleotide sequence ID" value="NZ_AP021888.1"/>
</dbReference>
<keyword evidence="1 2" id="KW-0597">Phosphoprotein</keyword>
<keyword evidence="5" id="KW-1185">Reference proteome</keyword>
<protein>
    <recommendedName>
        <fullName evidence="3">Response regulatory domain-containing protein</fullName>
    </recommendedName>
</protein>
<dbReference type="InterPro" id="IPR011006">
    <property type="entry name" value="CheY-like_superfamily"/>
</dbReference>
<name>A0A6F8PK33_9GAMM</name>
<feature type="modified residue" description="4-aspartylphosphate" evidence="2">
    <location>
        <position position="56"/>
    </location>
</feature>